<sequence>MASSSSSPQWKHSVFLNFRGEDTRNNFVSHLYKALDRYGIDTFKDDVTLQRGQHISLGLLKAIEGSRFAIVVISENYGFSGWCLDELVKIMDCMDSMGQTVIPIFYRVDPCDVENQSGTFAQAFSQHQKSYKDNMLVQSWRDALAKVASISGWDSRHW</sequence>
<name>A0A9Q0JMH9_9ROSI</name>
<dbReference type="OrthoDB" id="1905256at2759"/>
<dbReference type="FunFam" id="3.40.50.10140:FF:000007">
    <property type="entry name" value="Disease resistance protein (TIR-NBS-LRR class)"/>
    <property type="match status" value="1"/>
</dbReference>
<dbReference type="SUPFAM" id="SSF52200">
    <property type="entry name" value="Toll/Interleukin receptor TIR domain"/>
    <property type="match status" value="1"/>
</dbReference>
<keyword evidence="7" id="KW-1185">Reference proteome</keyword>
<protein>
    <recommendedName>
        <fullName evidence="1">ADP-ribosyl cyclase/cyclic ADP-ribose hydrolase</fullName>
        <ecNumber evidence="1">3.2.2.6</ecNumber>
    </recommendedName>
</protein>
<reference evidence="6" key="2">
    <citation type="journal article" date="2023" name="Plants (Basel)">
        <title>Annotation of the Turnera subulata (Passifloraceae) Draft Genome Reveals the S-Locus Evolved after the Divergence of Turneroideae from Passifloroideae in a Stepwise Manner.</title>
        <authorList>
            <person name="Henning P.M."/>
            <person name="Roalson E.H."/>
            <person name="Mir W."/>
            <person name="McCubbin A.G."/>
            <person name="Shore J.S."/>
        </authorList>
    </citation>
    <scope>NUCLEOTIDE SEQUENCE</scope>
    <source>
        <strain evidence="6">F60SS</strain>
    </source>
</reference>
<evidence type="ECO:0000313" key="6">
    <source>
        <dbReference type="EMBL" id="KAJ4846105.1"/>
    </source>
</evidence>
<evidence type="ECO:0000256" key="4">
    <source>
        <dbReference type="ARBA" id="ARBA00047304"/>
    </source>
</evidence>
<dbReference type="InterPro" id="IPR035897">
    <property type="entry name" value="Toll_tir_struct_dom_sf"/>
</dbReference>
<evidence type="ECO:0000259" key="5">
    <source>
        <dbReference type="PROSITE" id="PS50104"/>
    </source>
</evidence>
<dbReference type="PANTHER" id="PTHR32009">
    <property type="entry name" value="TMV RESISTANCE PROTEIN N-LIKE"/>
    <property type="match status" value="1"/>
</dbReference>
<accession>A0A9Q0JMH9</accession>
<dbReference type="PANTHER" id="PTHR32009:SF39">
    <property type="entry name" value="TIR DOMAIN-CONTAINING PROTEIN"/>
    <property type="match status" value="1"/>
</dbReference>
<dbReference type="SMART" id="SM00255">
    <property type="entry name" value="TIR"/>
    <property type="match status" value="1"/>
</dbReference>
<dbReference type="GO" id="GO:0007165">
    <property type="term" value="P:signal transduction"/>
    <property type="evidence" value="ECO:0007669"/>
    <property type="project" value="InterPro"/>
</dbReference>
<comment type="catalytic activity">
    <reaction evidence="4">
        <text>NAD(+) + H2O = ADP-D-ribose + nicotinamide + H(+)</text>
        <dbReference type="Rhea" id="RHEA:16301"/>
        <dbReference type="ChEBI" id="CHEBI:15377"/>
        <dbReference type="ChEBI" id="CHEBI:15378"/>
        <dbReference type="ChEBI" id="CHEBI:17154"/>
        <dbReference type="ChEBI" id="CHEBI:57540"/>
        <dbReference type="ChEBI" id="CHEBI:57967"/>
        <dbReference type="EC" id="3.2.2.6"/>
    </reaction>
    <physiologicalReaction direction="left-to-right" evidence="4">
        <dbReference type="Rhea" id="RHEA:16302"/>
    </physiologicalReaction>
</comment>
<dbReference type="Gene3D" id="3.40.50.10140">
    <property type="entry name" value="Toll/interleukin-1 receptor homology (TIR) domain"/>
    <property type="match status" value="1"/>
</dbReference>
<reference evidence="6" key="1">
    <citation type="submission" date="2022-02" db="EMBL/GenBank/DDBJ databases">
        <authorList>
            <person name="Henning P.M."/>
            <person name="McCubbin A.G."/>
            <person name="Shore J.S."/>
        </authorList>
    </citation>
    <scope>NUCLEOTIDE SEQUENCE</scope>
    <source>
        <strain evidence="6">F60SS</strain>
        <tissue evidence="6">Leaves</tissue>
    </source>
</reference>
<evidence type="ECO:0000313" key="7">
    <source>
        <dbReference type="Proteomes" id="UP001141552"/>
    </source>
</evidence>
<gene>
    <name evidence="6" type="ORF">Tsubulata_015356</name>
</gene>
<dbReference type="GO" id="GO:0061809">
    <property type="term" value="F:NAD+ nucleosidase activity, cyclic ADP-ribose generating"/>
    <property type="evidence" value="ECO:0007669"/>
    <property type="project" value="UniProtKB-EC"/>
</dbReference>
<dbReference type="InterPro" id="IPR000157">
    <property type="entry name" value="TIR_dom"/>
</dbReference>
<dbReference type="PROSITE" id="PS50104">
    <property type="entry name" value="TIR"/>
    <property type="match status" value="1"/>
</dbReference>
<keyword evidence="3" id="KW-0520">NAD</keyword>
<keyword evidence="2" id="KW-0378">Hydrolase</keyword>
<organism evidence="6 7">
    <name type="scientific">Turnera subulata</name>
    <dbReference type="NCBI Taxonomy" id="218843"/>
    <lineage>
        <taxon>Eukaryota</taxon>
        <taxon>Viridiplantae</taxon>
        <taxon>Streptophyta</taxon>
        <taxon>Embryophyta</taxon>
        <taxon>Tracheophyta</taxon>
        <taxon>Spermatophyta</taxon>
        <taxon>Magnoliopsida</taxon>
        <taxon>eudicotyledons</taxon>
        <taxon>Gunneridae</taxon>
        <taxon>Pentapetalae</taxon>
        <taxon>rosids</taxon>
        <taxon>fabids</taxon>
        <taxon>Malpighiales</taxon>
        <taxon>Passifloraceae</taxon>
        <taxon>Turnera</taxon>
    </lineage>
</organism>
<dbReference type="Proteomes" id="UP001141552">
    <property type="component" value="Unassembled WGS sequence"/>
</dbReference>
<dbReference type="Pfam" id="PF01582">
    <property type="entry name" value="TIR"/>
    <property type="match status" value="1"/>
</dbReference>
<evidence type="ECO:0000256" key="2">
    <source>
        <dbReference type="ARBA" id="ARBA00022801"/>
    </source>
</evidence>
<comment type="caution">
    <text evidence="6">The sequence shown here is derived from an EMBL/GenBank/DDBJ whole genome shotgun (WGS) entry which is preliminary data.</text>
</comment>
<dbReference type="EC" id="3.2.2.6" evidence="1"/>
<evidence type="ECO:0000256" key="3">
    <source>
        <dbReference type="ARBA" id="ARBA00023027"/>
    </source>
</evidence>
<dbReference type="AlphaFoldDB" id="A0A9Q0JMH9"/>
<evidence type="ECO:0000256" key="1">
    <source>
        <dbReference type="ARBA" id="ARBA00011982"/>
    </source>
</evidence>
<proteinExistence type="predicted"/>
<feature type="domain" description="TIR" evidence="5">
    <location>
        <begin position="10"/>
        <end position="158"/>
    </location>
</feature>
<dbReference type="EMBL" id="JAKUCV010001509">
    <property type="protein sequence ID" value="KAJ4846105.1"/>
    <property type="molecule type" value="Genomic_DNA"/>
</dbReference>